<evidence type="ECO:0000256" key="6">
    <source>
        <dbReference type="SAM" id="SignalP"/>
    </source>
</evidence>
<dbReference type="OrthoDB" id="269227at2759"/>
<evidence type="ECO:0000259" key="7">
    <source>
        <dbReference type="PROSITE" id="PS00623"/>
    </source>
</evidence>
<keyword evidence="5" id="KW-0285">Flavoprotein</keyword>
<accession>A0A1L9RN20</accession>
<dbReference type="VEuPathDB" id="FungiDB:ASPWEDRAFT_169869"/>
<feature type="active site" description="Proton acceptor" evidence="3">
    <location>
        <position position="592"/>
    </location>
</feature>
<comment type="cofactor">
    <cofactor evidence="4">
        <name>FAD</name>
        <dbReference type="ChEBI" id="CHEBI:57692"/>
    </cofactor>
</comment>
<evidence type="ECO:0000256" key="2">
    <source>
        <dbReference type="ARBA" id="ARBA00023180"/>
    </source>
</evidence>
<evidence type="ECO:0000313" key="10">
    <source>
        <dbReference type="Proteomes" id="UP000184383"/>
    </source>
</evidence>
<evidence type="ECO:0000256" key="1">
    <source>
        <dbReference type="ARBA" id="ARBA00010790"/>
    </source>
</evidence>
<reference evidence="10" key="1">
    <citation type="journal article" date="2017" name="Genome Biol.">
        <title>Comparative genomics reveals high biological diversity and specific adaptations in the industrially and medically important fungal genus Aspergillus.</title>
        <authorList>
            <person name="de Vries R.P."/>
            <person name="Riley R."/>
            <person name="Wiebenga A."/>
            <person name="Aguilar-Osorio G."/>
            <person name="Amillis S."/>
            <person name="Uchima C.A."/>
            <person name="Anderluh G."/>
            <person name="Asadollahi M."/>
            <person name="Askin M."/>
            <person name="Barry K."/>
            <person name="Battaglia E."/>
            <person name="Bayram O."/>
            <person name="Benocci T."/>
            <person name="Braus-Stromeyer S.A."/>
            <person name="Caldana C."/>
            <person name="Canovas D."/>
            <person name="Cerqueira G.C."/>
            <person name="Chen F."/>
            <person name="Chen W."/>
            <person name="Choi C."/>
            <person name="Clum A."/>
            <person name="Dos Santos R.A."/>
            <person name="Damasio A.R."/>
            <person name="Diallinas G."/>
            <person name="Emri T."/>
            <person name="Fekete E."/>
            <person name="Flipphi M."/>
            <person name="Freyberg S."/>
            <person name="Gallo A."/>
            <person name="Gournas C."/>
            <person name="Habgood R."/>
            <person name="Hainaut M."/>
            <person name="Harispe M.L."/>
            <person name="Henrissat B."/>
            <person name="Hilden K.S."/>
            <person name="Hope R."/>
            <person name="Hossain A."/>
            <person name="Karabika E."/>
            <person name="Karaffa L."/>
            <person name="Karanyi Z."/>
            <person name="Krasevec N."/>
            <person name="Kuo A."/>
            <person name="Kusch H."/>
            <person name="LaButti K."/>
            <person name="Lagendijk E.L."/>
            <person name="Lapidus A."/>
            <person name="Levasseur A."/>
            <person name="Lindquist E."/>
            <person name="Lipzen A."/>
            <person name="Logrieco A.F."/>
            <person name="MacCabe A."/>
            <person name="Maekelae M.R."/>
            <person name="Malavazi I."/>
            <person name="Melin P."/>
            <person name="Meyer V."/>
            <person name="Mielnichuk N."/>
            <person name="Miskei M."/>
            <person name="Molnar A.P."/>
            <person name="Mule G."/>
            <person name="Ngan C.Y."/>
            <person name="Orejas M."/>
            <person name="Orosz E."/>
            <person name="Ouedraogo J.P."/>
            <person name="Overkamp K.M."/>
            <person name="Park H.-S."/>
            <person name="Perrone G."/>
            <person name="Piumi F."/>
            <person name="Punt P.J."/>
            <person name="Ram A.F."/>
            <person name="Ramon A."/>
            <person name="Rauscher S."/>
            <person name="Record E."/>
            <person name="Riano-Pachon D.M."/>
            <person name="Robert V."/>
            <person name="Roehrig J."/>
            <person name="Ruller R."/>
            <person name="Salamov A."/>
            <person name="Salih N.S."/>
            <person name="Samson R.A."/>
            <person name="Sandor E."/>
            <person name="Sanguinetti M."/>
            <person name="Schuetze T."/>
            <person name="Sepcic K."/>
            <person name="Shelest E."/>
            <person name="Sherlock G."/>
            <person name="Sophianopoulou V."/>
            <person name="Squina F.M."/>
            <person name="Sun H."/>
            <person name="Susca A."/>
            <person name="Todd R.B."/>
            <person name="Tsang A."/>
            <person name="Unkles S.E."/>
            <person name="van de Wiele N."/>
            <person name="van Rossen-Uffink D."/>
            <person name="Oliveira J.V."/>
            <person name="Vesth T.C."/>
            <person name="Visser J."/>
            <person name="Yu J.-H."/>
            <person name="Zhou M."/>
            <person name="Andersen M.R."/>
            <person name="Archer D.B."/>
            <person name="Baker S.E."/>
            <person name="Benoit I."/>
            <person name="Brakhage A.A."/>
            <person name="Braus G.H."/>
            <person name="Fischer R."/>
            <person name="Frisvad J.C."/>
            <person name="Goldman G.H."/>
            <person name="Houbraken J."/>
            <person name="Oakley B."/>
            <person name="Pocsi I."/>
            <person name="Scazzocchio C."/>
            <person name="Seiboth B."/>
            <person name="vanKuyk P.A."/>
            <person name="Wortman J."/>
            <person name="Dyer P.S."/>
            <person name="Grigoriev I.V."/>
        </authorList>
    </citation>
    <scope>NUCLEOTIDE SEQUENCE [LARGE SCALE GENOMIC DNA]</scope>
    <source>
        <strain evidence="10">DTO 134E9</strain>
    </source>
</reference>
<name>A0A1L9RN20_ASPWE</name>
<dbReference type="GeneID" id="63746379"/>
<dbReference type="GO" id="GO:0016614">
    <property type="term" value="F:oxidoreductase activity, acting on CH-OH group of donors"/>
    <property type="evidence" value="ECO:0007669"/>
    <property type="project" value="InterPro"/>
</dbReference>
<dbReference type="Gene3D" id="3.50.50.60">
    <property type="entry name" value="FAD/NAD(P)-binding domain"/>
    <property type="match status" value="1"/>
</dbReference>
<dbReference type="STRING" id="1073089.A0A1L9RN20"/>
<dbReference type="RefSeq" id="XP_040690016.1">
    <property type="nucleotide sequence ID" value="XM_040830531.1"/>
</dbReference>
<dbReference type="Pfam" id="PF05199">
    <property type="entry name" value="GMC_oxred_C"/>
    <property type="match status" value="1"/>
</dbReference>
<evidence type="ECO:0000256" key="3">
    <source>
        <dbReference type="PIRSR" id="PIRSR000137-1"/>
    </source>
</evidence>
<dbReference type="InterPro" id="IPR000172">
    <property type="entry name" value="GMC_OxRdtase_N"/>
</dbReference>
<dbReference type="PIRSF" id="PIRSF000137">
    <property type="entry name" value="Alcohol_oxidase"/>
    <property type="match status" value="1"/>
</dbReference>
<feature type="domain" description="Glucose-methanol-choline oxidoreductase N-terminal" evidence="8">
    <location>
        <begin position="311"/>
        <end position="325"/>
    </location>
</feature>
<evidence type="ECO:0000256" key="5">
    <source>
        <dbReference type="RuleBase" id="RU003968"/>
    </source>
</evidence>
<keyword evidence="10" id="KW-1185">Reference proteome</keyword>
<dbReference type="Proteomes" id="UP000184383">
    <property type="component" value="Unassembled WGS sequence"/>
</dbReference>
<feature type="binding site" evidence="4">
    <location>
        <begin position="547"/>
        <end position="548"/>
    </location>
    <ligand>
        <name>FAD</name>
        <dbReference type="ChEBI" id="CHEBI:57692"/>
    </ligand>
</feature>
<keyword evidence="6" id="KW-0732">Signal</keyword>
<sequence>MLRALTLSLAFQSLALGAVTGSGSPGGEDPISHLDRRDETFDYIVVGGGTGGNVMATRLAQQSFKVALVEAGGTYEFESVAAVPAADVLPVGSDPETKAGIDWGFVTEGQPGASNRAIHYARGKCLGGSSALNFMIYQRPTKESMSQWAKEVDDDSYEFDQTLPYYKKSVHFTPPDTKLRFQNATTGYDESAFDPKGGPLEVSYSNYAMPFSTWMRKGMNAIGIKDKEDFNSGELMGAQFCSSTINPKDETRSSSQSSFLIDIKPDSLKTYTNTLAKKIIFEGKKATGVEVQSGWSSFTLTASKEVIVSAGAFQSPQLLMVSGVGPADVLKEQNIEVVNNLPGVGQNLWDHPFFAPSYRVQVPTLTTTATNLLAAAGQFLSSVTTKSGPLTNPVADYLAWEKIPDSLRSAFSQQTKTDLAKFADDWPEAEYISGAGYIGNFSNLLPTQPKDGYQYASILGVLVAPLSRGNVTLKSSDTNDLPIINLNWLSDKADQEMAVAMFKRIRSAFQSKEMAPVVIGEEYYPGTKTQSDQEILEFIKDNIMTLWHAGCTCKMGKKGDEMAVVDSQAKVFGVEGLRVVDASAFPFLPPGHPQSTVYMLAEKIADEIIKGN</sequence>
<dbReference type="GO" id="GO:0050660">
    <property type="term" value="F:flavin adenine dinucleotide binding"/>
    <property type="evidence" value="ECO:0007669"/>
    <property type="project" value="InterPro"/>
</dbReference>
<protein>
    <recommendedName>
        <fullName evidence="7 8">Glucose-methanol-choline oxidoreductase N-terminal domain-containing protein</fullName>
    </recommendedName>
</protein>
<proteinExistence type="inferred from homology"/>
<dbReference type="AlphaFoldDB" id="A0A1L9RN20"/>
<dbReference type="InterPro" id="IPR012132">
    <property type="entry name" value="GMC_OxRdtase"/>
</dbReference>
<dbReference type="Pfam" id="PF00732">
    <property type="entry name" value="GMC_oxred_N"/>
    <property type="match status" value="1"/>
</dbReference>
<dbReference type="PANTHER" id="PTHR11552:SF138">
    <property type="entry name" value="DEHYDROGENASE PKFF-RELATED"/>
    <property type="match status" value="1"/>
</dbReference>
<dbReference type="PROSITE" id="PS00624">
    <property type="entry name" value="GMC_OXRED_2"/>
    <property type="match status" value="1"/>
</dbReference>
<feature type="active site" description="Proton donor" evidence="3">
    <location>
        <position position="548"/>
    </location>
</feature>
<evidence type="ECO:0000313" key="9">
    <source>
        <dbReference type="EMBL" id="OJJ36340.1"/>
    </source>
</evidence>
<evidence type="ECO:0000256" key="4">
    <source>
        <dbReference type="PIRSR" id="PIRSR000137-2"/>
    </source>
</evidence>
<keyword evidence="4 5" id="KW-0274">FAD</keyword>
<dbReference type="EMBL" id="KV878211">
    <property type="protein sequence ID" value="OJJ36340.1"/>
    <property type="molecule type" value="Genomic_DNA"/>
</dbReference>
<dbReference type="InterPro" id="IPR007867">
    <property type="entry name" value="GMC_OxRtase_C"/>
</dbReference>
<feature type="domain" description="Glucose-methanol-choline oxidoreductase N-terminal" evidence="7">
    <location>
        <begin position="123"/>
        <end position="146"/>
    </location>
</feature>
<dbReference type="SUPFAM" id="SSF54373">
    <property type="entry name" value="FAD-linked reductases, C-terminal domain"/>
    <property type="match status" value="1"/>
</dbReference>
<evidence type="ECO:0000259" key="8">
    <source>
        <dbReference type="PROSITE" id="PS00624"/>
    </source>
</evidence>
<feature type="chain" id="PRO_5012499326" description="Glucose-methanol-choline oxidoreductase N-terminal domain-containing protein" evidence="6">
    <location>
        <begin position="18"/>
        <end position="612"/>
    </location>
</feature>
<dbReference type="PROSITE" id="PS00623">
    <property type="entry name" value="GMC_OXRED_1"/>
    <property type="match status" value="1"/>
</dbReference>
<dbReference type="InterPro" id="IPR036188">
    <property type="entry name" value="FAD/NAD-bd_sf"/>
</dbReference>
<dbReference type="GO" id="GO:0044550">
    <property type="term" value="P:secondary metabolite biosynthetic process"/>
    <property type="evidence" value="ECO:0007669"/>
    <property type="project" value="TreeGrafter"/>
</dbReference>
<organism evidence="9 10">
    <name type="scientific">Aspergillus wentii DTO 134E9</name>
    <dbReference type="NCBI Taxonomy" id="1073089"/>
    <lineage>
        <taxon>Eukaryota</taxon>
        <taxon>Fungi</taxon>
        <taxon>Dikarya</taxon>
        <taxon>Ascomycota</taxon>
        <taxon>Pezizomycotina</taxon>
        <taxon>Eurotiomycetes</taxon>
        <taxon>Eurotiomycetidae</taxon>
        <taxon>Eurotiales</taxon>
        <taxon>Aspergillaceae</taxon>
        <taxon>Aspergillus</taxon>
        <taxon>Aspergillus subgen. Cremei</taxon>
    </lineage>
</organism>
<dbReference type="Gene3D" id="3.30.560.10">
    <property type="entry name" value="Glucose Oxidase, domain 3"/>
    <property type="match status" value="1"/>
</dbReference>
<feature type="signal peptide" evidence="6">
    <location>
        <begin position="1"/>
        <end position="17"/>
    </location>
</feature>
<gene>
    <name evidence="9" type="ORF">ASPWEDRAFT_169869</name>
</gene>
<comment type="similarity">
    <text evidence="1 5">Belongs to the GMC oxidoreductase family.</text>
</comment>
<dbReference type="SUPFAM" id="SSF51905">
    <property type="entry name" value="FAD/NAD(P)-binding domain"/>
    <property type="match status" value="1"/>
</dbReference>
<keyword evidence="2" id="KW-0325">Glycoprotein</keyword>
<feature type="binding site" evidence="4">
    <location>
        <begin position="593"/>
        <end position="594"/>
    </location>
    <ligand>
        <name>FAD</name>
        <dbReference type="ChEBI" id="CHEBI:57692"/>
    </ligand>
</feature>
<dbReference type="PANTHER" id="PTHR11552">
    <property type="entry name" value="GLUCOSE-METHANOL-CHOLINE GMC OXIDOREDUCTASE"/>
    <property type="match status" value="1"/>
</dbReference>